<gene>
    <name evidence="2" type="ORF">V8G54_028949</name>
</gene>
<keyword evidence="3" id="KW-1185">Reference proteome</keyword>
<keyword evidence="1" id="KW-0472">Membrane</keyword>
<evidence type="ECO:0000256" key="1">
    <source>
        <dbReference type="SAM" id="Phobius"/>
    </source>
</evidence>
<dbReference type="AlphaFoldDB" id="A0AAQ3RIN3"/>
<protein>
    <submittedName>
        <fullName evidence="2">Uncharacterized protein</fullName>
    </submittedName>
</protein>
<evidence type="ECO:0000313" key="3">
    <source>
        <dbReference type="Proteomes" id="UP001374535"/>
    </source>
</evidence>
<keyword evidence="1" id="KW-0812">Transmembrane</keyword>
<dbReference type="EMBL" id="CP144692">
    <property type="protein sequence ID" value="WVY96798.1"/>
    <property type="molecule type" value="Genomic_DNA"/>
</dbReference>
<name>A0AAQ3RIN3_VIGMU</name>
<dbReference type="Proteomes" id="UP001374535">
    <property type="component" value="Chromosome 9"/>
</dbReference>
<reference evidence="2 3" key="1">
    <citation type="journal article" date="2023" name="Life. Sci Alliance">
        <title>Evolutionary insights into 3D genome organization and epigenetic landscape of Vigna mungo.</title>
        <authorList>
            <person name="Junaid A."/>
            <person name="Singh B."/>
            <person name="Bhatia S."/>
        </authorList>
    </citation>
    <scope>NUCLEOTIDE SEQUENCE [LARGE SCALE GENOMIC DNA]</scope>
    <source>
        <strain evidence="2">Urdbean</strain>
    </source>
</reference>
<sequence>MLRLENYIKIHLSEQHIQLQQLLRCYGQINQEVMNPQSQLLVLMCTIVLIHLPKKMDGSIMMMSPLTLIILILEGTHFLIICKGLLNSVALEILWSLFSAKAYFHA</sequence>
<feature type="transmembrane region" description="Helical" evidence="1">
    <location>
        <begin position="65"/>
        <end position="86"/>
    </location>
</feature>
<organism evidence="2 3">
    <name type="scientific">Vigna mungo</name>
    <name type="common">Black gram</name>
    <name type="synonym">Phaseolus mungo</name>
    <dbReference type="NCBI Taxonomy" id="3915"/>
    <lineage>
        <taxon>Eukaryota</taxon>
        <taxon>Viridiplantae</taxon>
        <taxon>Streptophyta</taxon>
        <taxon>Embryophyta</taxon>
        <taxon>Tracheophyta</taxon>
        <taxon>Spermatophyta</taxon>
        <taxon>Magnoliopsida</taxon>
        <taxon>eudicotyledons</taxon>
        <taxon>Gunneridae</taxon>
        <taxon>Pentapetalae</taxon>
        <taxon>rosids</taxon>
        <taxon>fabids</taxon>
        <taxon>Fabales</taxon>
        <taxon>Fabaceae</taxon>
        <taxon>Papilionoideae</taxon>
        <taxon>50 kb inversion clade</taxon>
        <taxon>NPAAA clade</taxon>
        <taxon>indigoferoid/millettioid clade</taxon>
        <taxon>Phaseoleae</taxon>
        <taxon>Vigna</taxon>
    </lineage>
</organism>
<accession>A0AAQ3RIN3</accession>
<proteinExistence type="predicted"/>
<evidence type="ECO:0000313" key="2">
    <source>
        <dbReference type="EMBL" id="WVY96798.1"/>
    </source>
</evidence>
<keyword evidence="1" id="KW-1133">Transmembrane helix</keyword>